<sequence length="170" mass="19790">MRCSCAKFKNKKFIKADGVKDHLLWWDFVPCYHNWTGHGEKIWPHDEGRVLAERSGTIRSNVGVENTRSIPNEMNSYCEIIIDAEGPNFVHHEEPPNSMAKKFFDMLKAVETTLVEGDDKHPMLFACAELLYIKTKNQWTRKSYDDVCAFIKKHLLPGNNMVEDWMQSRN</sequence>
<organism evidence="1 2">
    <name type="scientific">Catharanthus roseus</name>
    <name type="common">Madagascar periwinkle</name>
    <name type="synonym">Vinca rosea</name>
    <dbReference type="NCBI Taxonomy" id="4058"/>
    <lineage>
        <taxon>Eukaryota</taxon>
        <taxon>Viridiplantae</taxon>
        <taxon>Streptophyta</taxon>
        <taxon>Embryophyta</taxon>
        <taxon>Tracheophyta</taxon>
        <taxon>Spermatophyta</taxon>
        <taxon>Magnoliopsida</taxon>
        <taxon>eudicotyledons</taxon>
        <taxon>Gunneridae</taxon>
        <taxon>Pentapetalae</taxon>
        <taxon>asterids</taxon>
        <taxon>lamiids</taxon>
        <taxon>Gentianales</taxon>
        <taxon>Apocynaceae</taxon>
        <taxon>Rauvolfioideae</taxon>
        <taxon>Vinceae</taxon>
        <taxon>Catharanthinae</taxon>
        <taxon>Catharanthus</taxon>
    </lineage>
</organism>
<protein>
    <submittedName>
        <fullName evidence="1">Uncharacterized protein</fullName>
    </submittedName>
</protein>
<gene>
    <name evidence="1" type="ORF">M9H77_02766</name>
</gene>
<accession>A0ACC0C9T8</accession>
<evidence type="ECO:0000313" key="2">
    <source>
        <dbReference type="Proteomes" id="UP001060085"/>
    </source>
</evidence>
<name>A0ACC0C9T8_CATRO</name>
<keyword evidence="2" id="KW-1185">Reference proteome</keyword>
<proteinExistence type="predicted"/>
<reference evidence="2" key="1">
    <citation type="journal article" date="2023" name="Nat. Plants">
        <title>Single-cell RNA sequencing provides a high-resolution roadmap for understanding the multicellular compartmentation of specialized metabolism.</title>
        <authorList>
            <person name="Sun S."/>
            <person name="Shen X."/>
            <person name="Li Y."/>
            <person name="Li Y."/>
            <person name="Wang S."/>
            <person name="Li R."/>
            <person name="Zhang H."/>
            <person name="Shen G."/>
            <person name="Guo B."/>
            <person name="Wei J."/>
            <person name="Xu J."/>
            <person name="St-Pierre B."/>
            <person name="Chen S."/>
            <person name="Sun C."/>
        </authorList>
    </citation>
    <scope>NUCLEOTIDE SEQUENCE [LARGE SCALE GENOMIC DNA]</scope>
</reference>
<dbReference type="EMBL" id="CM044701">
    <property type="protein sequence ID" value="KAI5681538.1"/>
    <property type="molecule type" value="Genomic_DNA"/>
</dbReference>
<dbReference type="Proteomes" id="UP001060085">
    <property type="component" value="Linkage Group LG01"/>
</dbReference>
<comment type="caution">
    <text evidence="1">The sequence shown here is derived from an EMBL/GenBank/DDBJ whole genome shotgun (WGS) entry which is preliminary data.</text>
</comment>
<evidence type="ECO:0000313" key="1">
    <source>
        <dbReference type="EMBL" id="KAI5681538.1"/>
    </source>
</evidence>